<gene>
    <name evidence="4" type="ORF">A5642_00215</name>
</gene>
<dbReference type="GO" id="GO:1901605">
    <property type="term" value="P:alpha-amino acid metabolic process"/>
    <property type="evidence" value="ECO:0007669"/>
    <property type="project" value="UniProtKB-ARBA"/>
</dbReference>
<evidence type="ECO:0000313" key="4">
    <source>
        <dbReference type="EMBL" id="OBA78991.1"/>
    </source>
</evidence>
<protein>
    <submittedName>
        <fullName evidence="4">Pyridoxal-5'-phosphate-dependent protein subunit beta</fullName>
    </submittedName>
</protein>
<accession>A0A1A0M1M6</accession>
<dbReference type="SUPFAM" id="SSF53686">
    <property type="entry name" value="Tryptophan synthase beta subunit-like PLP-dependent enzymes"/>
    <property type="match status" value="1"/>
</dbReference>
<dbReference type="EMBL" id="LZSF01000261">
    <property type="protein sequence ID" value="OBA78991.1"/>
    <property type="molecule type" value="Genomic_DNA"/>
</dbReference>
<evidence type="ECO:0000256" key="2">
    <source>
        <dbReference type="ARBA" id="ARBA00022898"/>
    </source>
</evidence>
<dbReference type="PANTHER" id="PTHR10314">
    <property type="entry name" value="CYSTATHIONINE BETA-SYNTHASE"/>
    <property type="match status" value="1"/>
</dbReference>
<name>A0A1A0M1M6_MYCMU</name>
<proteinExistence type="predicted"/>
<evidence type="ECO:0000313" key="5">
    <source>
        <dbReference type="Proteomes" id="UP000093962"/>
    </source>
</evidence>
<reference evidence="4 5" key="1">
    <citation type="submission" date="2016-06" db="EMBL/GenBank/DDBJ databases">
        <authorList>
            <person name="Kjaerup R.B."/>
            <person name="Dalgaard T.S."/>
            <person name="Juul-Madsen H.R."/>
        </authorList>
    </citation>
    <scope>NUCLEOTIDE SEQUENCE [LARGE SCALE GENOMIC DNA]</scope>
    <source>
        <strain evidence="4 5">1199456.5</strain>
    </source>
</reference>
<dbReference type="AlphaFoldDB" id="A0A1A0M1M6"/>
<dbReference type="Proteomes" id="UP000093962">
    <property type="component" value="Unassembled WGS sequence"/>
</dbReference>
<evidence type="ECO:0000259" key="3">
    <source>
        <dbReference type="Pfam" id="PF00291"/>
    </source>
</evidence>
<sequence length="341" mass="36881">MVGNTPVLWVSEPFATSDTGFWAKLEAHNPNGMKDRPALYMVEQARDRGDLKPGAMIVESTSGTLGLGLALAGIIYRHPVTLVTDPGMEPIIVQMLTAYGAQVDIVTEPHPIGGWQQARKDRVAEILAVEPDSWCPDQYQNPDNVDAYRGVAEELIDQLGTVDTLVCSVGTGGHSAGVGRVLREHNPNLRLVGVDTIGSTIFGQPASTRLMRGLGSSIYPGNVDYPAFDEAHWVAPNEAVWAARTLAAKYHASGGWSVGAVALVAGWVARTSAPGTRVAAVFPDGPMRYHGTIYDDDYCRKHDLLDRPPAQEPDVIDDPSARVVDRWTRLTRVIDPIGRQA</sequence>
<comment type="cofactor">
    <cofactor evidence="1">
        <name>pyridoxal 5'-phosphate</name>
        <dbReference type="ChEBI" id="CHEBI:597326"/>
    </cofactor>
</comment>
<dbReference type="RefSeq" id="WP_061010369.1">
    <property type="nucleotide sequence ID" value="NZ_LSKL01000348.1"/>
</dbReference>
<dbReference type="InterPro" id="IPR036052">
    <property type="entry name" value="TrpB-like_PALP_sf"/>
</dbReference>
<dbReference type="InterPro" id="IPR001926">
    <property type="entry name" value="TrpB-like_PALP"/>
</dbReference>
<keyword evidence="2" id="KW-0663">Pyridoxal phosphate</keyword>
<dbReference type="CDD" id="cd01561">
    <property type="entry name" value="CBS_like"/>
    <property type="match status" value="1"/>
</dbReference>
<dbReference type="Gene3D" id="3.40.50.1100">
    <property type="match status" value="2"/>
</dbReference>
<comment type="caution">
    <text evidence="4">The sequence shown here is derived from an EMBL/GenBank/DDBJ whole genome shotgun (WGS) entry which is preliminary data.</text>
</comment>
<evidence type="ECO:0000256" key="1">
    <source>
        <dbReference type="ARBA" id="ARBA00001933"/>
    </source>
</evidence>
<dbReference type="Pfam" id="PF00291">
    <property type="entry name" value="PALP"/>
    <property type="match status" value="1"/>
</dbReference>
<organism evidence="4 5">
    <name type="scientific">Mycolicibacterium mucogenicum</name>
    <name type="common">Mycobacterium mucogenicum</name>
    <dbReference type="NCBI Taxonomy" id="56689"/>
    <lineage>
        <taxon>Bacteria</taxon>
        <taxon>Bacillati</taxon>
        <taxon>Actinomycetota</taxon>
        <taxon>Actinomycetes</taxon>
        <taxon>Mycobacteriales</taxon>
        <taxon>Mycobacteriaceae</taxon>
        <taxon>Mycolicibacterium</taxon>
    </lineage>
</organism>
<feature type="domain" description="Tryptophan synthase beta chain-like PALP" evidence="3">
    <location>
        <begin position="2"/>
        <end position="284"/>
    </location>
</feature>
<dbReference type="InterPro" id="IPR050214">
    <property type="entry name" value="Cys_Synth/Cystath_Beta-Synth"/>
</dbReference>